<gene>
    <name evidence="2" type="ORF">NCGR_LOCUS13892</name>
</gene>
<evidence type="ECO:0000256" key="1">
    <source>
        <dbReference type="SAM" id="MobiDB-lite"/>
    </source>
</evidence>
<feature type="region of interest" description="Disordered" evidence="1">
    <location>
        <begin position="1"/>
        <end position="22"/>
    </location>
</feature>
<feature type="compositionally biased region" description="Basic residues" evidence="1">
    <location>
        <begin position="171"/>
        <end position="181"/>
    </location>
</feature>
<dbReference type="AlphaFoldDB" id="A0A811NA89"/>
<sequence>MARPSKLSSQRQASPTPSFAQTDQQLCKNVPSFTSIPLKVHRHYLVESCISQMKPRIIIFLDFSPFTFPRNRERRTPWLTAAARAWRSRGRHGRGGPLAGELHGKPARPRKLGEERRNDGAGGALRSRRSGAECERSWPARALGNRAATALQQACGALLLGWLRQQDLRAHGRRSSGRGRCGRTGEAGTGADNQRGTEARCGWKRGAGAALDHAAGLRLGRVAAAVRCGGGGNNHGSVEERGGAGRHWYLRGGREKEELRLRCLRALL</sequence>
<keyword evidence="3" id="KW-1185">Reference proteome</keyword>
<reference evidence="2" key="1">
    <citation type="submission" date="2020-10" db="EMBL/GenBank/DDBJ databases">
        <authorList>
            <person name="Han B."/>
            <person name="Lu T."/>
            <person name="Zhao Q."/>
            <person name="Huang X."/>
            <person name="Zhao Y."/>
        </authorList>
    </citation>
    <scope>NUCLEOTIDE SEQUENCE</scope>
</reference>
<accession>A0A811NA89</accession>
<feature type="region of interest" description="Disordered" evidence="1">
    <location>
        <begin position="89"/>
        <end position="132"/>
    </location>
</feature>
<name>A0A811NA89_9POAL</name>
<comment type="caution">
    <text evidence="2">The sequence shown here is derived from an EMBL/GenBank/DDBJ whole genome shotgun (WGS) entry which is preliminary data.</text>
</comment>
<evidence type="ECO:0000313" key="3">
    <source>
        <dbReference type="Proteomes" id="UP000604825"/>
    </source>
</evidence>
<organism evidence="2 3">
    <name type="scientific">Miscanthus lutarioriparius</name>
    <dbReference type="NCBI Taxonomy" id="422564"/>
    <lineage>
        <taxon>Eukaryota</taxon>
        <taxon>Viridiplantae</taxon>
        <taxon>Streptophyta</taxon>
        <taxon>Embryophyta</taxon>
        <taxon>Tracheophyta</taxon>
        <taxon>Spermatophyta</taxon>
        <taxon>Magnoliopsida</taxon>
        <taxon>Liliopsida</taxon>
        <taxon>Poales</taxon>
        <taxon>Poaceae</taxon>
        <taxon>PACMAD clade</taxon>
        <taxon>Panicoideae</taxon>
        <taxon>Andropogonodae</taxon>
        <taxon>Andropogoneae</taxon>
        <taxon>Saccharinae</taxon>
        <taxon>Miscanthus</taxon>
    </lineage>
</organism>
<protein>
    <submittedName>
        <fullName evidence="2">Uncharacterized protein</fullName>
    </submittedName>
</protein>
<proteinExistence type="predicted"/>
<dbReference type="EMBL" id="CAJGYO010000003">
    <property type="protein sequence ID" value="CAD6220417.1"/>
    <property type="molecule type" value="Genomic_DNA"/>
</dbReference>
<dbReference type="Proteomes" id="UP000604825">
    <property type="component" value="Unassembled WGS sequence"/>
</dbReference>
<feature type="region of interest" description="Disordered" evidence="1">
    <location>
        <begin position="171"/>
        <end position="195"/>
    </location>
</feature>
<evidence type="ECO:0000313" key="2">
    <source>
        <dbReference type="EMBL" id="CAD6220417.1"/>
    </source>
</evidence>